<comment type="subcellular location">
    <subcellularLocation>
        <location evidence="2">Cytoplasm</location>
    </subcellularLocation>
    <subcellularLocation>
        <location evidence="1">Nucleus</location>
    </subcellularLocation>
</comment>
<comment type="similarity">
    <text evidence="3 16">Belongs to the peptidase C14A family.</text>
</comment>
<keyword evidence="10" id="KW-0788">Thiol protease</keyword>
<evidence type="ECO:0000259" key="19">
    <source>
        <dbReference type="PROSITE" id="PS50208"/>
    </source>
</evidence>
<dbReference type="SUPFAM" id="SSF52129">
    <property type="entry name" value="Caspase-like"/>
    <property type="match status" value="1"/>
</dbReference>
<dbReference type="PROSITE" id="PS50168">
    <property type="entry name" value="DED"/>
    <property type="match status" value="2"/>
</dbReference>
<dbReference type="SMART" id="SM00031">
    <property type="entry name" value="DED"/>
    <property type="match status" value="2"/>
</dbReference>
<keyword evidence="6" id="KW-0645">Protease</keyword>
<dbReference type="GO" id="GO:0070269">
    <property type="term" value="P:pyroptotic inflammatory response"/>
    <property type="evidence" value="ECO:0007669"/>
    <property type="project" value="Ensembl"/>
</dbReference>
<dbReference type="GO" id="GO:0071260">
    <property type="term" value="P:cellular response to mechanical stimulus"/>
    <property type="evidence" value="ECO:0007669"/>
    <property type="project" value="Ensembl"/>
</dbReference>
<evidence type="ECO:0000256" key="13">
    <source>
        <dbReference type="ARBA" id="ARBA00051626"/>
    </source>
</evidence>
<dbReference type="GO" id="GO:0045651">
    <property type="term" value="P:positive regulation of macrophage differentiation"/>
    <property type="evidence" value="ECO:0007669"/>
    <property type="project" value="Ensembl"/>
</dbReference>
<dbReference type="EC" id="3.4.22.61" evidence="14"/>
<evidence type="ECO:0000313" key="21">
    <source>
        <dbReference type="Proteomes" id="UP000000539"/>
    </source>
</evidence>
<dbReference type="Ensembl" id="ENSGALT00010060819.1">
    <property type="protein sequence ID" value="ENSGALP00010037578.1"/>
    <property type="gene ID" value="ENSGALG00010024903.1"/>
</dbReference>
<dbReference type="FunFam" id="3.40.50.1460:FF:000008">
    <property type="entry name" value="caspase-8 isoform X1"/>
    <property type="match status" value="1"/>
</dbReference>
<dbReference type="Gene3D" id="1.10.533.10">
    <property type="entry name" value="Death Domain, Fas"/>
    <property type="match status" value="2"/>
</dbReference>
<dbReference type="FunFam" id="1.10.533.10:FF:000016">
    <property type="entry name" value="CASP8 and FADD-like apoptosis regulator"/>
    <property type="match status" value="1"/>
</dbReference>
<evidence type="ECO:0000259" key="17">
    <source>
        <dbReference type="PROSITE" id="PS50168"/>
    </source>
</evidence>
<dbReference type="PANTHER" id="PTHR48169:SF7">
    <property type="entry name" value="CASPASE 10"/>
    <property type="match status" value="1"/>
</dbReference>
<dbReference type="GO" id="GO:0030027">
    <property type="term" value="C:lamellipodium"/>
    <property type="evidence" value="ECO:0007669"/>
    <property type="project" value="Ensembl"/>
</dbReference>
<evidence type="ECO:0000256" key="8">
    <source>
        <dbReference type="ARBA" id="ARBA00022737"/>
    </source>
</evidence>
<dbReference type="GO" id="GO:0060546">
    <property type="term" value="P:negative regulation of necroptotic process"/>
    <property type="evidence" value="ECO:0007669"/>
    <property type="project" value="Ensembl"/>
</dbReference>
<dbReference type="GO" id="GO:0140639">
    <property type="term" value="P:positive regulation of pyroptotic inflammatory response"/>
    <property type="evidence" value="ECO:0007669"/>
    <property type="project" value="Ensembl"/>
</dbReference>
<dbReference type="Proteomes" id="UP000000539">
    <property type="component" value="Chromosome 7"/>
</dbReference>
<dbReference type="Pfam" id="PF01335">
    <property type="entry name" value="DED"/>
    <property type="match status" value="2"/>
</dbReference>
<dbReference type="Gene3D" id="3.40.50.1460">
    <property type="match status" value="1"/>
</dbReference>
<keyword evidence="7" id="KW-0053">Apoptosis</keyword>
<dbReference type="PROSITE" id="PS50207">
    <property type="entry name" value="CASPASE_P10"/>
    <property type="match status" value="1"/>
</dbReference>
<dbReference type="InterPro" id="IPR033170">
    <property type="entry name" value="Caspase-8_DED1"/>
</dbReference>
<protein>
    <recommendedName>
        <fullName evidence="15">Caspase-8</fullName>
        <ecNumber evidence="14">3.4.22.61</ecNumber>
    </recommendedName>
</protein>
<dbReference type="SMART" id="SM00115">
    <property type="entry name" value="CASc"/>
    <property type="match status" value="1"/>
</dbReference>
<dbReference type="GO" id="GO:0043123">
    <property type="term" value="P:positive regulation of canonical NF-kappaB signal transduction"/>
    <property type="evidence" value="ECO:0007669"/>
    <property type="project" value="Ensembl"/>
</dbReference>
<dbReference type="GO" id="GO:0005737">
    <property type="term" value="C:cytoplasm"/>
    <property type="evidence" value="ECO:0000318"/>
    <property type="project" value="GO_Central"/>
</dbReference>
<dbReference type="GO" id="GO:0004197">
    <property type="term" value="F:cysteine-type endopeptidase activity"/>
    <property type="evidence" value="ECO:0000318"/>
    <property type="project" value="GO_Central"/>
</dbReference>
<evidence type="ECO:0000259" key="18">
    <source>
        <dbReference type="PROSITE" id="PS50207"/>
    </source>
</evidence>
<dbReference type="InterPro" id="IPR011029">
    <property type="entry name" value="DEATH-like_dom_sf"/>
</dbReference>
<dbReference type="GO" id="GO:0031265">
    <property type="term" value="C:CD95 death-inducing signaling complex"/>
    <property type="evidence" value="ECO:0000318"/>
    <property type="project" value="GO_Central"/>
</dbReference>
<dbReference type="InterPro" id="IPR033139">
    <property type="entry name" value="Caspase_cys_AS"/>
</dbReference>
<keyword evidence="4" id="KW-0963">Cytoplasm</keyword>
<dbReference type="FunFam" id="1.10.533.10:FF:000038">
    <property type="entry name" value="Caspase 10"/>
    <property type="match status" value="1"/>
</dbReference>
<dbReference type="GO" id="GO:1900119">
    <property type="term" value="P:positive regulation of execution phase of apoptosis"/>
    <property type="evidence" value="ECO:0007669"/>
    <property type="project" value="Ensembl"/>
</dbReference>
<keyword evidence="12" id="KW-0539">Nucleus</keyword>
<evidence type="ECO:0000256" key="12">
    <source>
        <dbReference type="ARBA" id="ARBA00023242"/>
    </source>
</evidence>
<evidence type="ECO:0000256" key="4">
    <source>
        <dbReference type="ARBA" id="ARBA00022490"/>
    </source>
</evidence>
<dbReference type="CDD" id="cd08333">
    <property type="entry name" value="DED_Caspase_8_r1"/>
    <property type="match status" value="1"/>
</dbReference>
<organism evidence="20 21">
    <name type="scientific">Gallus gallus</name>
    <name type="common">Chicken</name>
    <dbReference type="NCBI Taxonomy" id="9031"/>
    <lineage>
        <taxon>Eukaryota</taxon>
        <taxon>Metazoa</taxon>
        <taxon>Chordata</taxon>
        <taxon>Craniata</taxon>
        <taxon>Vertebrata</taxon>
        <taxon>Euteleostomi</taxon>
        <taxon>Archelosauria</taxon>
        <taxon>Archosauria</taxon>
        <taxon>Dinosauria</taxon>
        <taxon>Saurischia</taxon>
        <taxon>Theropoda</taxon>
        <taxon>Coelurosauria</taxon>
        <taxon>Aves</taxon>
        <taxon>Neognathae</taxon>
        <taxon>Galloanserae</taxon>
        <taxon>Galliformes</taxon>
        <taxon>Phasianidae</taxon>
        <taxon>Phasianinae</taxon>
        <taxon>Gallus</taxon>
    </lineage>
</organism>
<reference evidence="20" key="2">
    <citation type="submission" date="2025-08" db="UniProtKB">
        <authorList>
            <consortium name="Ensembl"/>
        </authorList>
    </citation>
    <scope>IDENTIFICATION</scope>
    <source>
        <strain evidence="20">broiler</strain>
    </source>
</reference>
<dbReference type="InterPro" id="IPR002138">
    <property type="entry name" value="Pept_C14_p10"/>
</dbReference>
<evidence type="ECO:0000256" key="1">
    <source>
        <dbReference type="ARBA" id="ARBA00004123"/>
    </source>
</evidence>
<dbReference type="SUPFAM" id="SSF47986">
    <property type="entry name" value="DEATH domain"/>
    <property type="match status" value="2"/>
</dbReference>
<evidence type="ECO:0000256" key="6">
    <source>
        <dbReference type="ARBA" id="ARBA00022670"/>
    </source>
</evidence>
<dbReference type="GO" id="GO:0097110">
    <property type="term" value="F:scaffold protein binding"/>
    <property type="evidence" value="ECO:0007669"/>
    <property type="project" value="Ensembl"/>
</dbReference>
<keyword evidence="22" id="KW-1267">Proteomics identification</keyword>
<evidence type="ECO:0000256" key="9">
    <source>
        <dbReference type="ARBA" id="ARBA00022801"/>
    </source>
</evidence>
<dbReference type="PRINTS" id="PR00376">
    <property type="entry name" value="IL1BCENZYME"/>
</dbReference>
<comment type="catalytic activity">
    <reaction evidence="13">
        <text>Strict requirement for Asp at position P1 and has a preferred cleavage sequence of (Leu/Asp/Val)-Glu-Thr-Asp-|-(Gly/Ser/Ala).</text>
        <dbReference type="EC" id="3.4.22.61"/>
    </reaction>
</comment>
<name>A0A8V0ZVJ3_CHICK</name>
<evidence type="ECO:0000256" key="16">
    <source>
        <dbReference type="RuleBase" id="RU003971"/>
    </source>
</evidence>
<keyword evidence="8" id="KW-0677">Repeat</keyword>
<evidence type="ECO:0000256" key="5">
    <source>
        <dbReference type="ARBA" id="ARBA00022553"/>
    </source>
</evidence>
<reference evidence="20" key="3">
    <citation type="submission" date="2025-09" db="UniProtKB">
        <authorList>
            <consortium name="Ensembl"/>
        </authorList>
    </citation>
    <scope>IDENTIFICATION</scope>
    <source>
        <strain evidence="20">broiler</strain>
    </source>
</reference>
<dbReference type="CDD" id="cd08813">
    <property type="entry name" value="DED_Caspase_8_r2"/>
    <property type="match status" value="1"/>
</dbReference>
<gene>
    <name evidence="20" type="primary">CASP8</name>
</gene>
<feature type="domain" description="Caspase family p20" evidence="19">
    <location>
        <begin position="265"/>
        <end position="397"/>
    </location>
</feature>
<dbReference type="GO" id="GO:0006915">
    <property type="term" value="P:apoptotic process"/>
    <property type="evidence" value="ECO:0000318"/>
    <property type="project" value="GO_Central"/>
</dbReference>
<dbReference type="GO" id="GO:0097194">
    <property type="term" value="P:execution phase of apoptosis"/>
    <property type="evidence" value="ECO:0007669"/>
    <property type="project" value="Ensembl"/>
</dbReference>
<dbReference type="GO" id="GO:0008625">
    <property type="term" value="P:extrinsic apoptotic signaling pathway via death domain receptors"/>
    <property type="evidence" value="ECO:0000318"/>
    <property type="project" value="GO_Central"/>
</dbReference>
<dbReference type="GO" id="GO:0035877">
    <property type="term" value="F:death effector domain binding"/>
    <property type="evidence" value="ECO:0007669"/>
    <property type="project" value="Ensembl"/>
</dbReference>
<dbReference type="AlphaFoldDB" id="A0A8V0ZVJ3"/>
<dbReference type="InterPro" id="IPR001875">
    <property type="entry name" value="DED_dom"/>
</dbReference>
<dbReference type="GO" id="GO:0045862">
    <property type="term" value="P:positive regulation of proteolysis"/>
    <property type="evidence" value="ECO:0007669"/>
    <property type="project" value="Ensembl"/>
</dbReference>
<dbReference type="CDD" id="cd00032">
    <property type="entry name" value="CASc"/>
    <property type="match status" value="1"/>
</dbReference>
<evidence type="ECO:0000256" key="15">
    <source>
        <dbReference type="ARBA" id="ARBA00068172"/>
    </source>
</evidence>
<feature type="domain" description="DED" evidence="17">
    <location>
        <begin position="100"/>
        <end position="177"/>
    </location>
</feature>
<dbReference type="GO" id="GO:0031625">
    <property type="term" value="F:ubiquitin protein ligase binding"/>
    <property type="evidence" value="ECO:0007669"/>
    <property type="project" value="Ensembl"/>
</dbReference>
<evidence type="ECO:0000256" key="7">
    <source>
        <dbReference type="ARBA" id="ARBA00022703"/>
    </source>
</evidence>
<proteinExistence type="evidence at protein level"/>
<dbReference type="InterPro" id="IPR011600">
    <property type="entry name" value="Pept_C14_caspase"/>
</dbReference>
<feature type="domain" description="Caspase family p10" evidence="18">
    <location>
        <begin position="426"/>
        <end position="509"/>
    </location>
</feature>
<dbReference type="GO" id="GO:0036462">
    <property type="term" value="P:TRAIL-activated apoptotic signaling pathway"/>
    <property type="evidence" value="ECO:0007669"/>
    <property type="project" value="Ensembl"/>
</dbReference>
<dbReference type="FunCoup" id="A0A8V0ZVJ3">
    <property type="interactions" value="124"/>
</dbReference>
<evidence type="ECO:0000313" key="20">
    <source>
        <dbReference type="Ensembl" id="ENSGALP00010037578.1"/>
    </source>
</evidence>
<keyword evidence="5" id="KW-0597">Phosphoprotein</keyword>
<dbReference type="GO" id="GO:0032731">
    <property type="term" value="P:positive regulation of interleukin-1 beta production"/>
    <property type="evidence" value="ECO:0007669"/>
    <property type="project" value="Ensembl"/>
</dbReference>
<reference evidence="20" key="1">
    <citation type="submission" date="2020-11" db="EMBL/GenBank/DDBJ databases">
        <title>Gallus gallus (Chicken) genome, bGalGal1, GRCg7b, maternal haplotype autosomes + Z &amp; W.</title>
        <authorList>
            <person name="Warren W."/>
            <person name="Formenti G."/>
            <person name="Fedrigo O."/>
            <person name="Haase B."/>
            <person name="Mountcastle J."/>
            <person name="Balacco J."/>
            <person name="Tracey A."/>
            <person name="Schneider V."/>
            <person name="Okimoto R."/>
            <person name="Cheng H."/>
            <person name="Hawken R."/>
            <person name="Howe K."/>
            <person name="Jarvis E.D."/>
        </authorList>
    </citation>
    <scope>NUCLEOTIDE SEQUENCE [LARGE SCALE GENOMIC DNA]</scope>
    <source>
        <strain evidence="20">Broiler</strain>
    </source>
</reference>
<evidence type="ECO:0007829" key="22">
    <source>
        <dbReference type="PeptideAtlas" id="A0A8V0ZVJ3"/>
    </source>
</evidence>
<dbReference type="GO" id="GO:0043124">
    <property type="term" value="P:negative regulation of canonical NF-kappaB signal transduction"/>
    <property type="evidence" value="ECO:0007669"/>
    <property type="project" value="Ensembl"/>
</dbReference>
<dbReference type="GO" id="GO:0051603">
    <property type="term" value="P:proteolysis involved in protein catabolic process"/>
    <property type="evidence" value="ECO:0007669"/>
    <property type="project" value="Ensembl"/>
</dbReference>
<dbReference type="InterPro" id="IPR015917">
    <property type="entry name" value="Pept_C14A"/>
</dbReference>
<keyword evidence="21" id="KW-1185">Reference proteome</keyword>
<sequence>MEFSQLLFVISEALDRTELASLKFLSLEHVTVRKREDIEEPKAFFQALQEKGMIEVGDLFFLKELLYRINRIDLLASYLGSSREEMERELQVPGRARVSPFRYLLFQLSENITKDDMKCFKFLLGKELPKCKLSPETTMPDVFIEMEKKGILKEDNLTVLKTICGKVDKSLLKKIEDYELNLLGKTKQGLFPTLFILEVMYKVSYRTNNECFSGEGEMLVTEGQRSSTGAPEDSAIWLASSVAPDSLGNCDQSSQLEVYKMTSRPRGVCLILNNHNFAKAREAVPELRRMKDRNGTHVDADALRKVFSNLHFIVAEYKDCTAEEIRNIVNKYRCMDHNNKDCFVCCILSHGKKGIIYGVDGQEVPIQELTTSFTGQNCQSLAGKPKVFFVQACQGDAYQKGVTIETDSGEQDYSLETDARFQLDCIPSEADFLLGMATLQDYVSYRSPSQGTWYIQSLCQHLESSCPRGEDILTILTAVNQEVSSKIDKQNAGKQMPQPSFTLRKKLIFPVN</sequence>
<keyword evidence="9" id="KW-0378">Hydrolase</keyword>
<dbReference type="GO" id="GO:0034612">
    <property type="term" value="P:response to tumor necrosis factor"/>
    <property type="evidence" value="ECO:0007669"/>
    <property type="project" value="Ensembl"/>
</dbReference>
<dbReference type="GO" id="GO:0051604">
    <property type="term" value="P:protein maturation"/>
    <property type="evidence" value="ECO:0007669"/>
    <property type="project" value="Ensembl"/>
</dbReference>
<dbReference type="GO" id="GO:0005634">
    <property type="term" value="C:nucleus"/>
    <property type="evidence" value="ECO:0007669"/>
    <property type="project" value="UniProtKB-SubCell"/>
</dbReference>
<feature type="domain" description="DED" evidence="17">
    <location>
        <begin position="2"/>
        <end position="80"/>
    </location>
</feature>
<dbReference type="InterPro" id="IPR001309">
    <property type="entry name" value="Pept_C14_p20"/>
</dbReference>
<dbReference type="GO" id="GO:0030225">
    <property type="term" value="P:macrophage differentiation"/>
    <property type="evidence" value="ECO:0000318"/>
    <property type="project" value="GO_Central"/>
</dbReference>
<evidence type="ECO:0000256" key="14">
    <source>
        <dbReference type="ARBA" id="ARBA00066479"/>
    </source>
</evidence>
<dbReference type="InterPro" id="IPR029030">
    <property type="entry name" value="Caspase-like_dom_sf"/>
</dbReference>
<dbReference type="PROSITE" id="PS01121">
    <property type="entry name" value="CASPASE_HIS"/>
    <property type="match status" value="1"/>
</dbReference>
<keyword evidence="11" id="KW-0865">Zymogen</keyword>
<dbReference type="GeneTree" id="ENSGT00940000160319"/>
<dbReference type="GO" id="GO:0043525">
    <property type="term" value="P:positive regulation of neuron apoptotic process"/>
    <property type="evidence" value="ECO:0000318"/>
    <property type="project" value="GO_Central"/>
</dbReference>
<dbReference type="PROSITE" id="PS01122">
    <property type="entry name" value="CASPASE_CYS"/>
    <property type="match status" value="1"/>
</dbReference>
<dbReference type="PROSITE" id="PS50208">
    <property type="entry name" value="CASPASE_P20"/>
    <property type="match status" value="1"/>
</dbReference>
<accession>A0A8V0ZVJ3</accession>
<dbReference type="GO" id="GO:0030335">
    <property type="term" value="P:positive regulation of cell migration"/>
    <property type="evidence" value="ECO:0007669"/>
    <property type="project" value="Ensembl"/>
</dbReference>
<dbReference type="PANTHER" id="PTHR48169">
    <property type="entry name" value="DED DOMAIN-CONTAINING PROTEIN"/>
    <property type="match status" value="1"/>
</dbReference>
<dbReference type="InterPro" id="IPR016129">
    <property type="entry name" value="Caspase_his_AS"/>
</dbReference>
<evidence type="ECO:0000256" key="2">
    <source>
        <dbReference type="ARBA" id="ARBA00004496"/>
    </source>
</evidence>
<dbReference type="GO" id="GO:0042802">
    <property type="term" value="F:identical protein binding"/>
    <property type="evidence" value="ECO:0007669"/>
    <property type="project" value="Ensembl"/>
</dbReference>
<dbReference type="Pfam" id="PF00656">
    <property type="entry name" value="Peptidase_C14"/>
    <property type="match status" value="1"/>
</dbReference>
<dbReference type="GO" id="GO:0097342">
    <property type="term" value="C:ripoptosome"/>
    <property type="evidence" value="ECO:0007669"/>
    <property type="project" value="Ensembl"/>
</dbReference>
<evidence type="ECO:0000256" key="11">
    <source>
        <dbReference type="ARBA" id="ARBA00023145"/>
    </source>
</evidence>
<evidence type="ECO:0000256" key="10">
    <source>
        <dbReference type="ARBA" id="ARBA00022807"/>
    </source>
</evidence>
<evidence type="ECO:0000256" key="3">
    <source>
        <dbReference type="ARBA" id="ARBA00010134"/>
    </source>
</evidence>